<dbReference type="Pfam" id="PF05742">
    <property type="entry name" value="TANGO2"/>
    <property type="match status" value="1"/>
</dbReference>
<dbReference type="PANTHER" id="PTHR17985">
    <property type="entry name" value="SER/THR-RICH PROTEIN T10 IN DGCR REGION"/>
    <property type="match status" value="1"/>
</dbReference>
<organism evidence="2 3">
    <name type="scientific">Reticulomyxa filosa</name>
    <dbReference type="NCBI Taxonomy" id="46433"/>
    <lineage>
        <taxon>Eukaryota</taxon>
        <taxon>Sar</taxon>
        <taxon>Rhizaria</taxon>
        <taxon>Retaria</taxon>
        <taxon>Foraminifera</taxon>
        <taxon>Monothalamids</taxon>
        <taxon>Reticulomyxidae</taxon>
        <taxon>Reticulomyxa</taxon>
    </lineage>
</organism>
<gene>
    <name evidence="2" type="ORF">RFI_27909</name>
</gene>
<dbReference type="PANTHER" id="PTHR17985:SF8">
    <property type="entry name" value="TRANSPORT AND GOLGI ORGANIZATION PROTEIN 2 HOMOLOG"/>
    <property type="match status" value="1"/>
</dbReference>
<keyword evidence="3" id="KW-1185">Reference proteome</keyword>
<feature type="compositionally biased region" description="Basic and acidic residues" evidence="1">
    <location>
        <begin position="332"/>
        <end position="348"/>
    </location>
</feature>
<name>X6M6D7_RETFI</name>
<evidence type="ECO:0000313" key="2">
    <source>
        <dbReference type="EMBL" id="ETO09464.1"/>
    </source>
</evidence>
<evidence type="ECO:0000256" key="1">
    <source>
        <dbReference type="SAM" id="MobiDB-lite"/>
    </source>
</evidence>
<evidence type="ECO:0000313" key="3">
    <source>
        <dbReference type="Proteomes" id="UP000023152"/>
    </source>
</evidence>
<feature type="compositionally biased region" description="Polar residues" evidence="1">
    <location>
        <begin position="314"/>
        <end position="331"/>
    </location>
</feature>
<dbReference type="OrthoDB" id="410862at2759"/>
<accession>X6M6D7</accession>
<comment type="caution">
    <text evidence="2">The sequence shown here is derived from an EMBL/GenBank/DDBJ whole genome shotgun (WGS) entry which is preliminary data.</text>
</comment>
<dbReference type="Proteomes" id="UP000023152">
    <property type="component" value="Unassembled WGS sequence"/>
</dbReference>
<dbReference type="EMBL" id="ASPP01024049">
    <property type="protein sequence ID" value="ETO09464.1"/>
    <property type="molecule type" value="Genomic_DNA"/>
</dbReference>
<dbReference type="AlphaFoldDB" id="X6M6D7"/>
<dbReference type="InterPro" id="IPR008551">
    <property type="entry name" value="TANGO2"/>
</dbReference>
<sequence length="348" mass="40659">MCLFGLLFGLIPNYPVIMLHNREEDLERDFTENIIDKDGIVAPRDTNTDGVWLGFSSINGSFVAITNHRNKKISLPNIKECTSRGQLTKWLLREAPKVSHHQILTFKEKYYGFNIIYGYPTKTKDSTDEKDDQKKESKENSFQIFLITNRPKMEDILQTKSTFSYDSQALVCELPSGIHAISNGYLNDTQIWTRVRFLSKYLHEWCENSKHSDVVQELQQIISNDEPFDEKEIPSQSVCDEFSPYPYQFEHICHTKLFFNPYVNPNERTVSQSILMIESEQSKSEAPSNYIYHFFHRDSRKKESLYTKIDNKNVHSNPNPWVSTTWHNSSKPKNEEIDNSTEDNKPKH</sequence>
<protein>
    <submittedName>
        <fullName evidence="2">Uncharacterized protein</fullName>
    </submittedName>
</protein>
<proteinExistence type="predicted"/>
<reference evidence="2 3" key="1">
    <citation type="journal article" date="2013" name="Curr. Biol.">
        <title>The Genome of the Foraminiferan Reticulomyxa filosa.</title>
        <authorList>
            <person name="Glockner G."/>
            <person name="Hulsmann N."/>
            <person name="Schleicher M."/>
            <person name="Noegel A.A."/>
            <person name="Eichinger L."/>
            <person name="Gallinger C."/>
            <person name="Pawlowski J."/>
            <person name="Sierra R."/>
            <person name="Euteneuer U."/>
            <person name="Pillet L."/>
            <person name="Moustafa A."/>
            <person name="Platzer M."/>
            <person name="Groth M."/>
            <person name="Szafranski K."/>
            <person name="Schliwa M."/>
        </authorList>
    </citation>
    <scope>NUCLEOTIDE SEQUENCE [LARGE SCALE GENOMIC DNA]</scope>
</reference>
<feature type="region of interest" description="Disordered" evidence="1">
    <location>
        <begin position="311"/>
        <end position="348"/>
    </location>
</feature>